<dbReference type="InterPro" id="IPR042047">
    <property type="entry name" value="SleB_dom1"/>
</dbReference>
<feature type="signal peptide" evidence="1">
    <location>
        <begin position="1"/>
        <end position="24"/>
    </location>
</feature>
<evidence type="ECO:0000313" key="3">
    <source>
        <dbReference type="EMBL" id="KTR05195.1"/>
    </source>
</evidence>
<keyword evidence="4" id="KW-1185">Reference proteome</keyword>
<name>A0A175RN07_9HYPH</name>
<evidence type="ECO:0000313" key="4">
    <source>
        <dbReference type="Proteomes" id="UP000078529"/>
    </source>
</evidence>
<sequence>MALRRVVASSVLSLAFAPIFPSLALSPTPAPLGDLAALVSPVPVPAALAHALAVLPPSGSGDALYVQDPNRRVVADKGGRVAAAPLPPVQPKFAAGQIGSVTSLLRPGLAKGDETIREALAKLPADMAPIQIAASFAAPASLKRGGQGRAAKGERANVALAALAAPARNSPASVSSAAAYAGTDRPALASLFDAVLGPSRGFVPPKGENDHSWVATPLPASATTPSEQTCLATAIYFEARGETEKGQAAVAQVVLNRVRNPAYPKTICGVVYQNQDWFGRCQFSFACDGVKDIIWNKPAYALAERIARQTTNGEIWLPEVGSATHYHATYVHPRWAKTMEKVDKIGLHIFYRTFGGGWR</sequence>
<dbReference type="AlphaFoldDB" id="A0A175RN07"/>
<protein>
    <recommendedName>
        <fullName evidence="2">Cell wall hydrolase SleB domain-containing protein</fullName>
    </recommendedName>
</protein>
<feature type="chain" id="PRO_5008042099" description="Cell wall hydrolase SleB domain-containing protein" evidence="1">
    <location>
        <begin position="25"/>
        <end position="359"/>
    </location>
</feature>
<dbReference type="Gene3D" id="1.10.10.2520">
    <property type="entry name" value="Cell wall hydrolase SleB, domain 1"/>
    <property type="match status" value="1"/>
</dbReference>
<dbReference type="Pfam" id="PF07486">
    <property type="entry name" value="Hydrolase_2"/>
    <property type="match status" value="1"/>
</dbReference>
<comment type="caution">
    <text evidence="3">The sequence shown here is derived from an EMBL/GenBank/DDBJ whole genome shotgun (WGS) entry which is preliminary data.</text>
</comment>
<evidence type="ECO:0000259" key="2">
    <source>
        <dbReference type="Pfam" id="PF07486"/>
    </source>
</evidence>
<reference evidence="3 4" key="1">
    <citation type="journal article" date="2016" name="Front. Microbiol.">
        <title>Genomic Resource of Rice Seed Associated Bacteria.</title>
        <authorList>
            <person name="Midha S."/>
            <person name="Bansal K."/>
            <person name="Sharma S."/>
            <person name="Kumar N."/>
            <person name="Patil P.P."/>
            <person name="Chaudhry V."/>
            <person name="Patil P.B."/>
        </authorList>
    </citation>
    <scope>NUCLEOTIDE SEQUENCE [LARGE SCALE GENOMIC DNA]</scope>
    <source>
        <strain evidence="3 4">NS365</strain>
    </source>
</reference>
<dbReference type="EMBL" id="LDQA01000028">
    <property type="protein sequence ID" value="KTR05195.1"/>
    <property type="molecule type" value="Genomic_DNA"/>
</dbReference>
<gene>
    <name evidence="3" type="ORF">NS365_14075</name>
</gene>
<dbReference type="Proteomes" id="UP000078529">
    <property type="component" value="Unassembled WGS sequence"/>
</dbReference>
<accession>A0A175RN07</accession>
<proteinExistence type="predicted"/>
<organism evidence="3 4">
    <name type="scientific">Aureimonas ureilytica</name>
    <dbReference type="NCBI Taxonomy" id="401562"/>
    <lineage>
        <taxon>Bacteria</taxon>
        <taxon>Pseudomonadati</taxon>
        <taxon>Pseudomonadota</taxon>
        <taxon>Alphaproteobacteria</taxon>
        <taxon>Hyphomicrobiales</taxon>
        <taxon>Aurantimonadaceae</taxon>
        <taxon>Aureimonas</taxon>
    </lineage>
</organism>
<keyword evidence="1" id="KW-0732">Signal</keyword>
<feature type="domain" description="Cell wall hydrolase SleB" evidence="2">
    <location>
        <begin position="241"/>
        <end position="351"/>
    </location>
</feature>
<dbReference type="InterPro" id="IPR011105">
    <property type="entry name" value="Cell_wall_hydrolase_SleB"/>
</dbReference>
<dbReference type="GO" id="GO:0016787">
    <property type="term" value="F:hydrolase activity"/>
    <property type="evidence" value="ECO:0007669"/>
    <property type="project" value="InterPro"/>
</dbReference>
<evidence type="ECO:0000256" key="1">
    <source>
        <dbReference type="SAM" id="SignalP"/>
    </source>
</evidence>
<dbReference type="PATRIC" id="fig|401562.4.peg.2603"/>